<dbReference type="EMBL" id="JMQA01000041">
    <property type="protein sequence ID" value="KFM95833.1"/>
    <property type="molecule type" value="Genomic_DNA"/>
</dbReference>
<dbReference type="PANTHER" id="PTHR10928:SF2">
    <property type="entry name" value="SUPPRESSOR OF FUSED HOMOLOG"/>
    <property type="match status" value="1"/>
</dbReference>
<dbReference type="EMBL" id="WNZZ01000012">
    <property type="protein sequence ID" value="MUG24060.1"/>
    <property type="molecule type" value="Genomic_DNA"/>
</dbReference>
<evidence type="ECO:0000313" key="2">
    <source>
        <dbReference type="EMBL" id="KFM95833.1"/>
    </source>
</evidence>
<dbReference type="Proteomes" id="UP000029278">
    <property type="component" value="Unassembled WGS sequence"/>
</dbReference>
<dbReference type="STRING" id="44252.DJ90_2203"/>
<dbReference type="RefSeq" id="WP_036623822.1">
    <property type="nucleotide sequence ID" value="NZ_BGML01000008.1"/>
</dbReference>
<dbReference type="AlphaFoldDB" id="A0A090YAM6"/>
<feature type="domain" description="Suppressor of fused-like" evidence="1">
    <location>
        <begin position="40"/>
        <end position="203"/>
    </location>
</feature>
<organism evidence="2 4">
    <name type="scientific">Paenibacillus macerans</name>
    <name type="common">Bacillus macerans</name>
    <dbReference type="NCBI Taxonomy" id="44252"/>
    <lineage>
        <taxon>Bacteria</taxon>
        <taxon>Bacillati</taxon>
        <taxon>Bacillota</taxon>
        <taxon>Bacilli</taxon>
        <taxon>Bacillales</taxon>
        <taxon>Paenibacillaceae</taxon>
        <taxon>Paenibacillus</taxon>
    </lineage>
</organism>
<dbReference type="GO" id="GO:0005737">
    <property type="term" value="C:cytoplasm"/>
    <property type="evidence" value="ECO:0007669"/>
    <property type="project" value="TreeGrafter"/>
</dbReference>
<reference evidence="3 5" key="2">
    <citation type="submission" date="2019-11" db="EMBL/GenBank/DDBJ databases">
        <title>Draft genome sequences of five Paenibacillus species of dairy origin.</title>
        <authorList>
            <person name="Olajide A.M."/>
            <person name="Chen S."/>
            <person name="Lapointe G."/>
        </authorList>
    </citation>
    <scope>NUCLEOTIDE SEQUENCE [LARGE SCALE GENOMIC DNA]</scope>
    <source>
        <strain evidence="3 5">3CT49</strain>
    </source>
</reference>
<dbReference type="Proteomes" id="UP000442469">
    <property type="component" value="Unassembled WGS sequence"/>
</dbReference>
<comment type="caution">
    <text evidence="2">The sequence shown here is derived from an EMBL/GenBank/DDBJ whole genome shotgun (WGS) entry which is preliminary data.</text>
</comment>
<dbReference type="GeneID" id="77007847"/>
<dbReference type="Pfam" id="PF05076">
    <property type="entry name" value="SUFU"/>
    <property type="match status" value="1"/>
</dbReference>
<sequence length="354" mass="38492">MSEEEVVTTGWDAIEAQMQQIYGDQEPKHYGTLIKYVLGGPDPLDGISAYKAEKPVPHWHFVTFGFSELYGKESEDAEYSGYGFELTFRLTRGEDEEEPPAWALNLLQNMGRYVFRSGNVFRAGDYLDANGPICAGDDTKLTALAFTWDPELPEIDTPNGKVEFLQMIGITGDELEAMQAWNTRGMLKACEGHLPGLVTDLSRDSVLEVPAIAEAVQNGMERDGSSTGFLFVDQLAWEPGKNRLFGKTPAALTLGAKQAGVVGKLIRGRILKGKDLTLVGQGIQVVLKPGDQAGFEAGEDEVVLRLDEASVAELAGQMQPKAATVKLSSLKGMVIQVVKTHIKDQEGNVVLTIG</sequence>
<dbReference type="PANTHER" id="PTHR10928">
    <property type="entry name" value="SUPPRESSOR OF FUSED"/>
    <property type="match status" value="1"/>
</dbReference>
<dbReference type="InterPro" id="IPR020941">
    <property type="entry name" value="SUFU-like_domain"/>
</dbReference>
<dbReference type="InterPro" id="IPR007768">
    <property type="entry name" value="Suppressor_of_fused"/>
</dbReference>
<evidence type="ECO:0000313" key="4">
    <source>
        <dbReference type="Proteomes" id="UP000029278"/>
    </source>
</evidence>
<protein>
    <submittedName>
        <fullName evidence="3">Suppressor of fused domain protein</fullName>
    </submittedName>
    <submittedName>
        <fullName evidence="2">Suppressor of fused family protein</fullName>
    </submittedName>
</protein>
<dbReference type="SUPFAM" id="SSF103359">
    <property type="entry name" value="Suppressor of Fused, N-terminal domain"/>
    <property type="match status" value="1"/>
</dbReference>
<evidence type="ECO:0000259" key="1">
    <source>
        <dbReference type="Pfam" id="PF05076"/>
    </source>
</evidence>
<dbReference type="InterPro" id="IPR037181">
    <property type="entry name" value="SUFU_N"/>
</dbReference>
<accession>A0A090YAM6</accession>
<evidence type="ECO:0000313" key="3">
    <source>
        <dbReference type="EMBL" id="MUG24060.1"/>
    </source>
</evidence>
<dbReference type="PIRSF" id="PIRSF038192">
    <property type="entry name" value="Txn_reg_BtrU_prd"/>
    <property type="match status" value="1"/>
</dbReference>
<dbReference type="InterPro" id="IPR017429">
    <property type="entry name" value="Suppressor_of_fused_bac"/>
</dbReference>
<keyword evidence="4" id="KW-1185">Reference proteome</keyword>
<name>A0A090YAM6_PAEMA</name>
<evidence type="ECO:0000313" key="5">
    <source>
        <dbReference type="Proteomes" id="UP000442469"/>
    </source>
</evidence>
<reference evidence="2 4" key="1">
    <citation type="submission" date="2014-04" db="EMBL/GenBank/DDBJ databases">
        <authorList>
            <person name="Bishop-Lilly K.A."/>
            <person name="Broomall S.M."/>
            <person name="Chain P.S."/>
            <person name="Chertkov O."/>
            <person name="Coyne S.R."/>
            <person name="Daligault H.E."/>
            <person name="Davenport K.W."/>
            <person name="Erkkila T."/>
            <person name="Frey K.G."/>
            <person name="Gibbons H.S."/>
            <person name="Gu W."/>
            <person name="Jaissle J."/>
            <person name="Johnson S.L."/>
            <person name="Koroleva G.I."/>
            <person name="Ladner J.T."/>
            <person name="Lo C.-C."/>
            <person name="Minogue T.D."/>
            <person name="Munk C."/>
            <person name="Palacios G.F."/>
            <person name="Redden C.L."/>
            <person name="Rosenzweig C.N."/>
            <person name="Scholz M.B."/>
            <person name="Teshima H."/>
            <person name="Xu Y."/>
        </authorList>
    </citation>
    <scope>NUCLEOTIDE SEQUENCE [LARGE SCALE GENOMIC DNA]</scope>
    <source>
        <strain evidence="2 4">8244</strain>
    </source>
</reference>
<proteinExistence type="predicted"/>
<dbReference type="PATRIC" id="fig|44252.3.peg.5076"/>
<gene>
    <name evidence="2" type="ORF">DJ90_2203</name>
    <name evidence="3" type="ORF">GNQ08_16850</name>
</gene>
<dbReference type="HOGENOM" id="CLU_033906_0_0_9"/>
<dbReference type="OrthoDB" id="9023549at2"/>